<evidence type="ECO:0000313" key="2">
    <source>
        <dbReference type="Proteomes" id="UP000317778"/>
    </source>
</evidence>
<comment type="caution">
    <text evidence="1">The sequence shown here is derived from an EMBL/GenBank/DDBJ whole genome shotgun (WGS) entry which is preliminary data.</text>
</comment>
<protein>
    <submittedName>
        <fullName evidence="1">Uncharacterized protein</fullName>
    </submittedName>
</protein>
<organism evidence="1 2">
    <name type="scientific">candidate division TA06 bacterium B3_TA06</name>
    <dbReference type="NCBI Taxonomy" id="2012487"/>
    <lineage>
        <taxon>Bacteria</taxon>
        <taxon>Bacteria division TA06</taxon>
    </lineage>
</organism>
<evidence type="ECO:0000313" key="1">
    <source>
        <dbReference type="EMBL" id="TKJ42029.1"/>
    </source>
</evidence>
<accession>A0A532V4D0</accession>
<proteinExistence type="predicted"/>
<name>A0A532V4D0_UNCT6</name>
<dbReference type="AlphaFoldDB" id="A0A532V4D0"/>
<sequence>MGVTPDRPKKFVHIVRIGQEVWNLTGQVRNVYRVYQSSGRWVQAQVDPDPGLPYKNKELVALKEVVTELRS</sequence>
<gene>
    <name evidence="1" type="ORF">CEE36_07335</name>
</gene>
<dbReference type="Proteomes" id="UP000317778">
    <property type="component" value="Unassembled WGS sequence"/>
</dbReference>
<reference evidence="1 2" key="1">
    <citation type="submission" date="2017-06" db="EMBL/GenBank/DDBJ databases">
        <title>Novel microbial phyla capable of carbon fixation and sulfur reduction in deep-sea sediments.</title>
        <authorList>
            <person name="Huang J."/>
            <person name="Baker B."/>
            <person name="Wang Y."/>
        </authorList>
    </citation>
    <scope>NUCLEOTIDE SEQUENCE [LARGE SCALE GENOMIC DNA]</scope>
    <source>
        <strain evidence="1">B3_TA06</strain>
    </source>
</reference>
<dbReference type="EMBL" id="NJBO01000011">
    <property type="protein sequence ID" value="TKJ42029.1"/>
    <property type="molecule type" value="Genomic_DNA"/>
</dbReference>